<accession>A0AAE4V592</accession>
<name>A0AAE4V592_9NOCA</name>
<dbReference type="RefSeq" id="WP_283254003.1">
    <property type="nucleotide sequence ID" value="NZ_JAWLUP010000184.1"/>
</dbReference>
<organism evidence="1 2">
    <name type="scientific">Rhodococcus oxybenzonivorans</name>
    <dbReference type="NCBI Taxonomy" id="1990687"/>
    <lineage>
        <taxon>Bacteria</taxon>
        <taxon>Bacillati</taxon>
        <taxon>Actinomycetota</taxon>
        <taxon>Actinomycetes</taxon>
        <taxon>Mycobacteriales</taxon>
        <taxon>Nocardiaceae</taxon>
        <taxon>Rhodococcus</taxon>
    </lineage>
</organism>
<dbReference type="InterPro" id="IPR036866">
    <property type="entry name" value="RibonucZ/Hydroxyglut_hydro"/>
</dbReference>
<evidence type="ECO:0000313" key="2">
    <source>
        <dbReference type="Proteomes" id="UP001185863"/>
    </source>
</evidence>
<comment type="caution">
    <text evidence="1">The sequence shown here is derived from an EMBL/GenBank/DDBJ whole genome shotgun (WGS) entry which is preliminary data.</text>
</comment>
<dbReference type="Gene3D" id="3.60.15.10">
    <property type="entry name" value="Ribonuclease Z/Hydroxyacylglutathione hydrolase-like"/>
    <property type="match status" value="1"/>
</dbReference>
<gene>
    <name evidence="1" type="ORF">R4315_29315</name>
</gene>
<proteinExistence type="predicted"/>
<protein>
    <recommendedName>
        <fullName evidence="3">Beta-lactamase</fullName>
    </recommendedName>
</protein>
<evidence type="ECO:0008006" key="3">
    <source>
        <dbReference type="Google" id="ProtNLM"/>
    </source>
</evidence>
<evidence type="ECO:0000313" key="1">
    <source>
        <dbReference type="EMBL" id="MDV7268622.1"/>
    </source>
</evidence>
<dbReference type="EMBL" id="JAWLUP010000184">
    <property type="protein sequence ID" value="MDV7268622.1"/>
    <property type="molecule type" value="Genomic_DNA"/>
</dbReference>
<reference evidence="1" key="1">
    <citation type="submission" date="2023-10" db="EMBL/GenBank/DDBJ databases">
        <title>Development of a sustainable strategy for remediation of hydrocarbon-contaminated territories based on the waste exchange concept.</title>
        <authorList>
            <person name="Krivoruchko A."/>
        </authorList>
    </citation>
    <scope>NUCLEOTIDE SEQUENCE</scope>
    <source>
        <strain evidence="1">IEGM 68</strain>
    </source>
</reference>
<sequence length="41" mass="4335">MEVPAGYDHDVFGDGSVIVLSMPGHTPDSLGLQLRLPVGTR</sequence>
<dbReference type="AlphaFoldDB" id="A0AAE4V592"/>
<dbReference type="Proteomes" id="UP001185863">
    <property type="component" value="Unassembled WGS sequence"/>
</dbReference>